<reference evidence="2" key="1">
    <citation type="submission" date="2012-11" db="EMBL/GenBank/DDBJ databases">
        <authorList>
            <person name="Lucero-Rivera Y.E."/>
            <person name="Tovar-Ramirez D."/>
        </authorList>
    </citation>
    <scope>NUCLEOTIDE SEQUENCE</scope>
    <source>
        <tissue evidence="2">Salivary gland</tissue>
    </source>
</reference>
<feature type="non-terminal residue" evidence="2">
    <location>
        <position position="1"/>
    </location>
</feature>
<feature type="compositionally biased region" description="Polar residues" evidence="1">
    <location>
        <begin position="114"/>
        <end position="125"/>
    </location>
</feature>
<feature type="compositionally biased region" description="Low complexity" evidence="1">
    <location>
        <begin position="233"/>
        <end position="245"/>
    </location>
</feature>
<feature type="compositionally biased region" description="Low complexity" evidence="1">
    <location>
        <begin position="142"/>
        <end position="155"/>
    </location>
</feature>
<dbReference type="AlphaFoldDB" id="L7MIB4"/>
<reference evidence="2" key="2">
    <citation type="journal article" date="2015" name="J. Proteomics">
        <title>Sexual differences in the sialomes of the zebra tick, Rhipicephalus pulchellus.</title>
        <authorList>
            <person name="Tan A.W."/>
            <person name="Francischetti I.M."/>
            <person name="Slovak M."/>
            <person name="Kini R.M."/>
            <person name="Ribeiro J.M."/>
        </authorList>
    </citation>
    <scope>NUCLEOTIDE SEQUENCE</scope>
    <source>
        <tissue evidence="2">Salivary gland</tissue>
    </source>
</reference>
<evidence type="ECO:0000313" key="2">
    <source>
        <dbReference type="EMBL" id="JAA63946.1"/>
    </source>
</evidence>
<evidence type="ECO:0000256" key="1">
    <source>
        <dbReference type="SAM" id="MobiDB-lite"/>
    </source>
</evidence>
<feature type="region of interest" description="Disordered" evidence="1">
    <location>
        <begin position="233"/>
        <end position="269"/>
    </location>
</feature>
<feature type="region of interest" description="Disordered" evidence="1">
    <location>
        <begin position="1"/>
        <end position="169"/>
    </location>
</feature>
<feature type="compositionally biased region" description="Low complexity" evidence="1">
    <location>
        <begin position="15"/>
        <end position="38"/>
    </location>
</feature>
<protein>
    <submittedName>
        <fullName evidence="2">Uncharacterized protein</fullName>
    </submittedName>
</protein>
<dbReference type="EMBL" id="GACK01001088">
    <property type="protein sequence ID" value="JAA63946.1"/>
    <property type="molecule type" value="mRNA"/>
</dbReference>
<accession>L7MIB4</accession>
<proteinExistence type="evidence at transcript level"/>
<sequence>TAEAVPPWRRRISQSATGITATGHASTGHASAAAWSTSQYGGTARPLPHAPPSATPRRSHASSGTGTGSDDAAPSRPTHAAGNDPAGTPYSTARTTARHDDTRTHHHAPARTTLSATSRTGNASARTPLDAPAATPLRADVDALSDSTAAATSKTSHAHADNAATVPVPDTRCGVERTHAVHDGDSASCCHDGTGSVWPHEHARSHGASLGLPGVQYAAGHVYGHAHDAWSHAAPGKPGGLSAAAAPPPAEQQRFRDGRAVGRGSSASAGGCPHKLRLSSAYLLMRARRARGVLVNSVVLSFGERLPLACLKRVYSLGTL</sequence>
<name>L7MIB4_RHIPC</name>
<organism evidence="2">
    <name type="scientific">Rhipicephalus pulchellus</name>
    <name type="common">Yellow backed tick</name>
    <name type="synonym">Dermacentor pulchellus</name>
    <dbReference type="NCBI Taxonomy" id="72859"/>
    <lineage>
        <taxon>Eukaryota</taxon>
        <taxon>Metazoa</taxon>
        <taxon>Ecdysozoa</taxon>
        <taxon>Arthropoda</taxon>
        <taxon>Chelicerata</taxon>
        <taxon>Arachnida</taxon>
        <taxon>Acari</taxon>
        <taxon>Parasitiformes</taxon>
        <taxon>Ixodida</taxon>
        <taxon>Ixodoidea</taxon>
        <taxon>Ixodidae</taxon>
        <taxon>Rhipicephalinae</taxon>
        <taxon>Rhipicephalus</taxon>
        <taxon>Rhipicephalus</taxon>
    </lineage>
</organism>